<dbReference type="SUPFAM" id="SSF54593">
    <property type="entry name" value="Glyoxalase/Bleomycin resistance protein/Dihydroxybiphenyl dioxygenase"/>
    <property type="match status" value="1"/>
</dbReference>
<evidence type="ECO:0000313" key="5">
    <source>
        <dbReference type="Proteomes" id="UP001305414"/>
    </source>
</evidence>
<evidence type="ECO:0000256" key="2">
    <source>
        <dbReference type="SAM" id="MobiDB-lite"/>
    </source>
</evidence>
<feature type="domain" description="VOC" evidence="3">
    <location>
        <begin position="15"/>
        <end position="132"/>
    </location>
</feature>
<dbReference type="InterPro" id="IPR029068">
    <property type="entry name" value="Glyas_Bleomycin-R_OHBP_Dase"/>
</dbReference>
<dbReference type="InterPro" id="IPR004360">
    <property type="entry name" value="Glyas_Fos-R_dOase_dom"/>
</dbReference>
<comment type="similarity">
    <text evidence="1">Belongs to the glyoxalase I family.</text>
</comment>
<protein>
    <recommendedName>
        <fullName evidence="3">VOC domain-containing protein</fullName>
    </recommendedName>
</protein>
<dbReference type="EMBL" id="JAWHQM010000045">
    <property type="protein sequence ID" value="KAK5634845.1"/>
    <property type="molecule type" value="Genomic_DNA"/>
</dbReference>
<dbReference type="PANTHER" id="PTHR21366:SF14">
    <property type="entry name" value="GLYOXALASE DOMAIN-CONTAINING PROTEIN 5"/>
    <property type="match status" value="1"/>
</dbReference>
<keyword evidence="5" id="KW-1185">Reference proteome</keyword>
<evidence type="ECO:0000259" key="3">
    <source>
        <dbReference type="PROSITE" id="PS51819"/>
    </source>
</evidence>
<organism evidence="4 5">
    <name type="scientific">Xylaria bambusicola</name>
    <dbReference type="NCBI Taxonomy" id="326684"/>
    <lineage>
        <taxon>Eukaryota</taxon>
        <taxon>Fungi</taxon>
        <taxon>Dikarya</taxon>
        <taxon>Ascomycota</taxon>
        <taxon>Pezizomycotina</taxon>
        <taxon>Sordariomycetes</taxon>
        <taxon>Xylariomycetidae</taxon>
        <taxon>Xylariales</taxon>
        <taxon>Xylariaceae</taxon>
        <taxon>Xylaria</taxon>
    </lineage>
</organism>
<dbReference type="Pfam" id="PF00903">
    <property type="entry name" value="Glyoxalase"/>
    <property type="match status" value="1"/>
</dbReference>
<reference evidence="4 5" key="1">
    <citation type="submission" date="2023-10" db="EMBL/GenBank/DDBJ databases">
        <title>Draft genome sequence of Xylaria bambusicola isolate GMP-LS, the root and basal stem rot pathogen of sugarcane in Indonesia.</title>
        <authorList>
            <person name="Selvaraj P."/>
            <person name="Muralishankar V."/>
            <person name="Muruganantham S."/>
            <person name="Sp S."/>
            <person name="Haryani S."/>
            <person name="Lau K.J.X."/>
            <person name="Naqvi N.I."/>
        </authorList>
    </citation>
    <scope>NUCLEOTIDE SEQUENCE [LARGE SCALE GENOMIC DNA]</scope>
    <source>
        <strain evidence="4">GMP-LS</strain>
    </source>
</reference>
<comment type="caution">
    <text evidence="4">The sequence shown here is derived from an EMBL/GenBank/DDBJ whole genome shotgun (WGS) entry which is preliminary data.</text>
</comment>
<dbReference type="Proteomes" id="UP001305414">
    <property type="component" value="Unassembled WGS sequence"/>
</dbReference>
<gene>
    <name evidence="4" type="ORF">RRF57_010558</name>
</gene>
<sequence length="193" mass="21553">MTTESKPNKVLSPKHLAHVVLQTPEVSTMAKFYKTFLGAEASFENDSIAFLTYDEEHHRVAIIGMPGLPGKVEKSAGLHHIAFTYTTLSDLFTAYKQRKALGILPVWCTNHGVTTSIYYRDPDGNRLETQVDNFDTNEETTAFLTGPEMRENPLGVDFDPEDLIRKLESGVPEAEIKKRPNIGPRGIEDIPAH</sequence>
<evidence type="ECO:0000256" key="1">
    <source>
        <dbReference type="ARBA" id="ARBA00010363"/>
    </source>
</evidence>
<evidence type="ECO:0000313" key="4">
    <source>
        <dbReference type="EMBL" id="KAK5634845.1"/>
    </source>
</evidence>
<dbReference type="InterPro" id="IPR037523">
    <property type="entry name" value="VOC_core"/>
</dbReference>
<dbReference type="InterPro" id="IPR050383">
    <property type="entry name" value="GlyoxalaseI/FosfomycinResist"/>
</dbReference>
<accession>A0AAN7ULG2</accession>
<dbReference type="PROSITE" id="PS51819">
    <property type="entry name" value="VOC"/>
    <property type="match status" value="1"/>
</dbReference>
<dbReference type="AlphaFoldDB" id="A0AAN7ULG2"/>
<dbReference type="Gene3D" id="3.10.180.10">
    <property type="entry name" value="2,3-Dihydroxybiphenyl 1,2-Dioxygenase, domain 1"/>
    <property type="match status" value="1"/>
</dbReference>
<name>A0AAN7ULG2_9PEZI</name>
<proteinExistence type="inferred from homology"/>
<feature type="region of interest" description="Disordered" evidence="2">
    <location>
        <begin position="174"/>
        <end position="193"/>
    </location>
</feature>
<dbReference type="PANTHER" id="PTHR21366">
    <property type="entry name" value="GLYOXALASE FAMILY PROTEIN"/>
    <property type="match status" value="1"/>
</dbReference>